<protein>
    <submittedName>
        <fullName evidence="1">Uncharacterized protein</fullName>
    </submittedName>
</protein>
<gene>
    <name evidence="1" type="ORF">DES38_105140</name>
</gene>
<dbReference type="AlphaFoldDB" id="A0A2V3WS69"/>
<reference evidence="1 2" key="1">
    <citation type="submission" date="2018-05" db="EMBL/GenBank/DDBJ databases">
        <title>Genomic Encyclopedia of Type Strains, Phase IV (KMG-IV): sequencing the most valuable type-strain genomes for metagenomic binning, comparative biology and taxonomic classification.</title>
        <authorList>
            <person name="Goeker M."/>
        </authorList>
    </citation>
    <scope>NUCLEOTIDE SEQUENCE [LARGE SCALE GENOMIC DNA]</scope>
    <source>
        <strain evidence="1 2">DSM 22440</strain>
    </source>
</reference>
<comment type="caution">
    <text evidence="1">The sequence shown here is derived from an EMBL/GenBank/DDBJ whole genome shotgun (WGS) entry which is preliminary data.</text>
</comment>
<evidence type="ECO:0000313" key="1">
    <source>
        <dbReference type="EMBL" id="PXW91519.1"/>
    </source>
</evidence>
<name>A0A2V3WS69_9BACI</name>
<evidence type="ECO:0000313" key="2">
    <source>
        <dbReference type="Proteomes" id="UP000247922"/>
    </source>
</evidence>
<keyword evidence="2" id="KW-1185">Reference proteome</keyword>
<accession>A0A2V3WS69</accession>
<organism evidence="1 2">
    <name type="scientific">Streptohalobacillus salinus</name>
    <dbReference type="NCBI Taxonomy" id="621096"/>
    <lineage>
        <taxon>Bacteria</taxon>
        <taxon>Bacillati</taxon>
        <taxon>Bacillota</taxon>
        <taxon>Bacilli</taxon>
        <taxon>Bacillales</taxon>
        <taxon>Bacillaceae</taxon>
        <taxon>Streptohalobacillus</taxon>
    </lineage>
</organism>
<dbReference type="RefSeq" id="WP_170114352.1">
    <property type="nucleotide sequence ID" value="NZ_QJJR01000005.1"/>
</dbReference>
<sequence>MCTTDEARIKQHYLHYLKKGYSKMTQIKQALEKEGIDAEVIQFNHLNEGCDCS</sequence>
<proteinExistence type="predicted"/>
<dbReference type="EMBL" id="QJJR01000005">
    <property type="protein sequence ID" value="PXW91519.1"/>
    <property type="molecule type" value="Genomic_DNA"/>
</dbReference>
<dbReference type="Proteomes" id="UP000247922">
    <property type="component" value="Unassembled WGS sequence"/>
</dbReference>